<evidence type="ECO:0000313" key="5">
    <source>
        <dbReference type="EMBL" id="KAF7809600.1"/>
    </source>
</evidence>
<organism evidence="5 6">
    <name type="scientific">Senna tora</name>
    <dbReference type="NCBI Taxonomy" id="362788"/>
    <lineage>
        <taxon>Eukaryota</taxon>
        <taxon>Viridiplantae</taxon>
        <taxon>Streptophyta</taxon>
        <taxon>Embryophyta</taxon>
        <taxon>Tracheophyta</taxon>
        <taxon>Spermatophyta</taxon>
        <taxon>Magnoliopsida</taxon>
        <taxon>eudicotyledons</taxon>
        <taxon>Gunneridae</taxon>
        <taxon>Pentapetalae</taxon>
        <taxon>rosids</taxon>
        <taxon>fabids</taxon>
        <taxon>Fabales</taxon>
        <taxon>Fabaceae</taxon>
        <taxon>Caesalpinioideae</taxon>
        <taxon>Cassia clade</taxon>
        <taxon>Senna</taxon>
    </lineage>
</organism>
<dbReference type="GO" id="GO:0031930">
    <property type="term" value="P:mitochondria-nucleus signaling pathway"/>
    <property type="evidence" value="ECO:0007669"/>
    <property type="project" value="TreeGrafter"/>
</dbReference>
<name>A0A834W4Q8_9FABA</name>
<dbReference type="GO" id="GO:0010019">
    <property type="term" value="P:chloroplast-nucleus signaling pathway"/>
    <property type="evidence" value="ECO:0007669"/>
    <property type="project" value="TreeGrafter"/>
</dbReference>
<dbReference type="InterPro" id="IPR011990">
    <property type="entry name" value="TPR-like_helical_dom_sf"/>
</dbReference>
<dbReference type="Proteomes" id="UP000634136">
    <property type="component" value="Unassembled WGS sequence"/>
</dbReference>
<feature type="repeat" description="PPR" evidence="3">
    <location>
        <begin position="245"/>
        <end position="279"/>
    </location>
</feature>
<keyword evidence="2" id="KW-0677">Repeat</keyword>
<feature type="repeat" description="PPR" evidence="3">
    <location>
        <begin position="315"/>
        <end position="349"/>
    </location>
</feature>
<reference evidence="5" key="1">
    <citation type="submission" date="2020-09" db="EMBL/GenBank/DDBJ databases">
        <title>Genome-Enabled Discovery of Anthraquinone Biosynthesis in Senna tora.</title>
        <authorList>
            <person name="Kang S.-H."/>
            <person name="Pandey R.P."/>
            <person name="Lee C.-M."/>
            <person name="Sim J.-S."/>
            <person name="Jeong J.-T."/>
            <person name="Choi B.-S."/>
            <person name="Jung M."/>
            <person name="Ginzburg D."/>
            <person name="Zhao K."/>
            <person name="Won S.Y."/>
            <person name="Oh T.-J."/>
            <person name="Yu Y."/>
            <person name="Kim N.-H."/>
            <person name="Lee O.R."/>
            <person name="Lee T.-H."/>
            <person name="Bashyal P."/>
            <person name="Kim T.-S."/>
            <person name="Lee W.-H."/>
            <person name="Kawkins C."/>
            <person name="Kim C.-K."/>
            <person name="Kim J.S."/>
            <person name="Ahn B.O."/>
            <person name="Rhee S.Y."/>
            <person name="Sohng J.K."/>
        </authorList>
    </citation>
    <scope>NUCLEOTIDE SEQUENCE</scope>
    <source>
        <tissue evidence="5">Leaf</tissue>
    </source>
</reference>
<dbReference type="OrthoDB" id="185373at2759"/>
<dbReference type="AlphaFoldDB" id="A0A834W4Q8"/>
<gene>
    <name evidence="5" type="ORF">G2W53_036343</name>
</gene>
<feature type="repeat" description="PPR" evidence="3">
    <location>
        <begin position="350"/>
        <end position="384"/>
    </location>
</feature>
<dbReference type="EMBL" id="JAAIUW010000011">
    <property type="protein sequence ID" value="KAF7809600.1"/>
    <property type="molecule type" value="Genomic_DNA"/>
</dbReference>
<evidence type="ECO:0000256" key="3">
    <source>
        <dbReference type="PROSITE-ProRule" id="PRU00708"/>
    </source>
</evidence>
<keyword evidence="6" id="KW-1185">Reference proteome</keyword>
<comment type="caution">
    <text evidence="5">The sequence shown here is derived from an EMBL/GenBank/DDBJ whole genome shotgun (WGS) entry which is preliminary data.</text>
</comment>
<feature type="repeat" description="PPR" evidence="3">
    <location>
        <begin position="280"/>
        <end position="314"/>
    </location>
</feature>
<sequence>MGKIPPSFRSAISNPFLRRPSSLVPAEASQSTVTSSAKPHYLPKKISNKKPSQVSGKVKETQNSDSSKTAKALTIFKSPSLTDAKNVFNSMIKSSKMLNDPRFYNTILQSYTSISTVNDSVAFLHHMKKTSPSFSPDRSTYHILLSHSCKTPDSSLAPVHQALNLMVSNGINPDKATTDIAVRSLCSVGRLEHAIELCKELSLKHSVPDTYTFNFLVKQLCKSSALSTVYNFIDEMRTSFNIKPDLVTYTILIDNVCNTKNLREALRLVSVLSEEGFKPDCFVYNTIMKGYCMLSRGSEAIDIYNKMKEEGVEPDLVTYNTLIFGLSKAGRVKEAKKFVGIMAEMGHFPDEVTYTSLMNGMCREGNALGALALLEEMEVKGCNPNSCTYNTLLHGLCKSRLLEKAIELYGVMKSGGLKLETASYATLVRTLCRDGRIAEAYEVFDYAVESKSLTDVTAYSTLESTLKWLKKVKEQSPTI</sequence>
<dbReference type="InterPro" id="IPR002885">
    <property type="entry name" value="PPR_rpt"/>
</dbReference>
<evidence type="ECO:0000256" key="4">
    <source>
        <dbReference type="SAM" id="MobiDB-lite"/>
    </source>
</evidence>
<comment type="similarity">
    <text evidence="1">Belongs to the PPR family. P subfamily.</text>
</comment>
<dbReference type="PROSITE" id="PS51375">
    <property type="entry name" value="PPR"/>
    <property type="match status" value="6"/>
</dbReference>
<dbReference type="Pfam" id="PF13041">
    <property type="entry name" value="PPR_2"/>
    <property type="match status" value="3"/>
</dbReference>
<proteinExistence type="inferred from homology"/>
<protein>
    <submittedName>
        <fullName evidence="5">Pentatricopeptide repeat-containing protein</fullName>
    </submittedName>
</protein>
<feature type="region of interest" description="Disordered" evidence="4">
    <location>
        <begin position="21"/>
        <end position="68"/>
    </location>
</feature>
<feature type="compositionally biased region" description="Polar residues" evidence="4">
    <location>
        <begin position="28"/>
        <end position="37"/>
    </location>
</feature>
<feature type="repeat" description="PPR" evidence="3">
    <location>
        <begin position="385"/>
        <end position="419"/>
    </location>
</feature>
<accession>A0A834W4Q8</accession>
<dbReference type="PANTHER" id="PTHR47936">
    <property type="entry name" value="PPR_LONG DOMAIN-CONTAINING PROTEIN"/>
    <property type="match status" value="1"/>
</dbReference>
<evidence type="ECO:0000256" key="2">
    <source>
        <dbReference type="ARBA" id="ARBA00022737"/>
    </source>
</evidence>
<evidence type="ECO:0000256" key="1">
    <source>
        <dbReference type="ARBA" id="ARBA00007626"/>
    </source>
</evidence>
<dbReference type="Pfam" id="PF12854">
    <property type="entry name" value="PPR_1"/>
    <property type="match status" value="1"/>
</dbReference>
<dbReference type="Gene3D" id="1.25.40.10">
    <property type="entry name" value="Tetratricopeptide repeat domain"/>
    <property type="match status" value="4"/>
</dbReference>
<evidence type="ECO:0000313" key="6">
    <source>
        <dbReference type="Proteomes" id="UP000634136"/>
    </source>
</evidence>
<dbReference type="NCBIfam" id="TIGR00756">
    <property type="entry name" value="PPR"/>
    <property type="match status" value="6"/>
</dbReference>
<feature type="repeat" description="PPR" evidence="3">
    <location>
        <begin position="420"/>
        <end position="454"/>
    </location>
</feature>
<dbReference type="SUPFAM" id="SSF81901">
    <property type="entry name" value="HCP-like"/>
    <property type="match status" value="1"/>
</dbReference>
<dbReference type="PANTHER" id="PTHR47936:SF1">
    <property type="entry name" value="PENTATRICOPEPTIDE REPEAT-CONTAINING PROTEIN GUN1, CHLOROPLASTIC"/>
    <property type="match status" value="1"/>
</dbReference>
<dbReference type="GO" id="GO:0009507">
    <property type="term" value="C:chloroplast"/>
    <property type="evidence" value="ECO:0007669"/>
    <property type="project" value="TreeGrafter"/>
</dbReference>